<evidence type="ECO:0000313" key="5">
    <source>
        <dbReference type="Proteomes" id="UP001211907"/>
    </source>
</evidence>
<dbReference type="Pfam" id="PF04667">
    <property type="entry name" value="Endosulfine"/>
    <property type="match status" value="1"/>
</dbReference>
<dbReference type="PANTHER" id="PTHR10358:SF6">
    <property type="entry name" value="ENDOSULFINE, ISOFORM A"/>
    <property type="match status" value="1"/>
</dbReference>
<gene>
    <name evidence="4" type="ORF">HK100_012810</name>
</gene>
<dbReference type="EMBL" id="JADGJH010000097">
    <property type="protein sequence ID" value="KAJ3138203.1"/>
    <property type="molecule type" value="Genomic_DNA"/>
</dbReference>
<name>A0AAD5XLU9_9FUNG</name>
<sequence length="116" mass="12143">MSATAANGKPTIDVTTLSPEEQEFYKKYGKLPLKKKDLLGKRLNGDRKYFDSGDYALSQAGKTNPKDVGSQHPSPERIPHSNPATKETGVPVGKESSLINETVAGTGAAGAGGAAK</sequence>
<comment type="similarity">
    <text evidence="1 2">Belongs to the endosulfine family.</text>
</comment>
<evidence type="ECO:0000313" key="4">
    <source>
        <dbReference type="EMBL" id="KAJ3138203.1"/>
    </source>
</evidence>
<feature type="compositionally biased region" description="Gly residues" evidence="3">
    <location>
        <begin position="107"/>
        <end position="116"/>
    </location>
</feature>
<keyword evidence="5" id="KW-1185">Reference proteome</keyword>
<reference evidence="4" key="1">
    <citation type="submission" date="2020-05" db="EMBL/GenBank/DDBJ databases">
        <title>Phylogenomic resolution of chytrid fungi.</title>
        <authorList>
            <person name="Stajich J.E."/>
            <person name="Amses K."/>
            <person name="Simmons R."/>
            <person name="Seto K."/>
            <person name="Myers J."/>
            <person name="Bonds A."/>
            <person name="Quandt C.A."/>
            <person name="Barry K."/>
            <person name="Liu P."/>
            <person name="Grigoriev I."/>
            <person name="Longcore J.E."/>
            <person name="James T.Y."/>
        </authorList>
    </citation>
    <scope>NUCLEOTIDE SEQUENCE</scope>
    <source>
        <strain evidence="4">JEL0513</strain>
    </source>
</reference>
<organism evidence="4 5">
    <name type="scientific">Physocladia obscura</name>
    <dbReference type="NCBI Taxonomy" id="109957"/>
    <lineage>
        <taxon>Eukaryota</taxon>
        <taxon>Fungi</taxon>
        <taxon>Fungi incertae sedis</taxon>
        <taxon>Chytridiomycota</taxon>
        <taxon>Chytridiomycota incertae sedis</taxon>
        <taxon>Chytridiomycetes</taxon>
        <taxon>Chytridiales</taxon>
        <taxon>Chytriomycetaceae</taxon>
        <taxon>Physocladia</taxon>
    </lineage>
</organism>
<dbReference type="GO" id="GO:0005737">
    <property type="term" value="C:cytoplasm"/>
    <property type="evidence" value="ECO:0007669"/>
    <property type="project" value="TreeGrafter"/>
</dbReference>
<dbReference type="PANTHER" id="PTHR10358">
    <property type="entry name" value="ENDOSULFINE"/>
    <property type="match status" value="1"/>
</dbReference>
<dbReference type="AlphaFoldDB" id="A0AAD5XLU9"/>
<proteinExistence type="inferred from homology"/>
<dbReference type="InterPro" id="IPR006760">
    <property type="entry name" value="Endosulphine"/>
</dbReference>
<evidence type="ECO:0000256" key="2">
    <source>
        <dbReference type="RuleBase" id="RU363120"/>
    </source>
</evidence>
<feature type="region of interest" description="Disordered" evidence="3">
    <location>
        <begin position="50"/>
        <end position="116"/>
    </location>
</feature>
<evidence type="ECO:0000256" key="1">
    <source>
        <dbReference type="ARBA" id="ARBA00010520"/>
    </source>
</evidence>
<comment type="caution">
    <text evidence="4">The sequence shown here is derived from an EMBL/GenBank/DDBJ whole genome shotgun (WGS) entry which is preliminary data.</text>
</comment>
<dbReference type="Proteomes" id="UP001211907">
    <property type="component" value="Unassembled WGS sequence"/>
</dbReference>
<accession>A0AAD5XLU9</accession>
<evidence type="ECO:0000256" key="3">
    <source>
        <dbReference type="SAM" id="MobiDB-lite"/>
    </source>
</evidence>
<dbReference type="GO" id="GO:0004864">
    <property type="term" value="F:protein phosphatase inhibitor activity"/>
    <property type="evidence" value="ECO:0007669"/>
    <property type="project" value="TreeGrafter"/>
</dbReference>
<protein>
    <recommendedName>
        <fullName evidence="2">mRNA stability protein</fullName>
    </recommendedName>
</protein>
<comment type="function">
    <text evidence="2">Plays an essential role in initiation of the G0 program by preventing the degradation of specific nutrient-regulated mRNAs via the 5'-3' mRNA decay pathway.</text>
</comment>